<feature type="non-terminal residue" evidence="1">
    <location>
        <position position="355"/>
    </location>
</feature>
<dbReference type="EMBL" id="UINC01069177">
    <property type="protein sequence ID" value="SVC02352.1"/>
    <property type="molecule type" value="Genomic_DNA"/>
</dbReference>
<protein>
    <submittedName>
        <fullName evidence="1">Uncharacterized protein</fullName>
    </submittedName>
</protein>
<gene>
    <name evidence="1" type="ORF">METZ01_LOCUS255206</name>
</gene>
<evidence type="ECO:0000313" key="1">
    <source>
        <dbReference type="EMBL" id="SVC02352.1"/>
    </source>
</evidence>
<dbReference type="AlphaFoldDB" id="A0A382IT15"/>
<reference evidence="1" key="1">
    <citation type="submission" date="2018-05" db="EMBL/GenBank/DDBJ databases">
        <authorList>
            <person name="Lanie J.A."/>
            <person name="Ng W.-L."/>
            <person name="Kazmierczak K.M."/>
            <person name="Andrzejewski T.M."/>
            <person name="Davidsen T.M."/>
            <person name="Wayne K.J."/>
            <person name="Tettelin H."/>
            <person name="Glass J.I."/>
            <person name="Rusch D."/>
            <person name="Podicherti R."/>
            <person name="Tsui H.-C.T."/>
            <person name="Winkler M.E."/>
        </authorList>
    </citation>
    <scope>NUCLEOTIDE SEQUENCE</scope>
</reference>
<name>A0A382IT15_9ZZZZ</name>
<feature type="non-terminal residue" evidence="1">
    <location>
        <position position="1"/>
    </location>
</feature>
<accession>A0A382IT15</accession>
<proteinExistence type="predicted"/>
<sequence length="355" mass="36623">GGAAGGDAKLFETDFNSLVFKLPQDTIKTIRDESSAIDTSYTIQRTFAGVTISSGTCTLTSGGSNETFYGTGLLSGSVVGQHYHAQDAAGTIVNLNTSSPAQATVTVAGNGQSVTIFTGDTSLNATFNFIVTLNVDAKQERVKTLVKNATKAITSPTGTALAYTLLDTSDINTIKAIYDSGNTGNDAVAPTLTVSGATGTFIAGETITGGTSGAKGTVIAHTPATTITFVVTSGTFAGTEAINGTTYTATMVSLAAGDTVATANWTLDNGQRDNFYDHGRIQLTGTAATGRILVIMDYFSHSGTGYLSVDSYTAATGYDDVPAYVSPTSGIRVELRDCIDFRPRRDDGATTMSGT</sequence>
<organism evidence="1">
    <name type="scientific">marine metagenome</name>
    <dbReference type="NCBI Taxonomy" id="408172"/>
    <lineage>
        <taxon>unclassified sequences</taxon>
        <taxon>metagenomes</taxon>
        <taxon>ecological metagenomes</taxon>
    </lineage>
</organism>